<protein>
    <submittedName>
        <fullName evidence="1">Uncharacterized protein</fullName>
    </submittedName>
</protein>
<reference evidence="1" key="1">
    <citation type="submission" date="2022-08" db="EMBL/GenBank/DDBJ databases">
        <title>Genomic Encyclopedia of Type Strains, Phase V (KMG-V): Genome sequencing to study the core and pangenomes of soil and plant-associated prokaryotes.</title>
        <authorList>
            <person name="Whitman W."/>
        </authorList>
    </citation>
    <scope>NUCLEOTIDE SEQUENCE</scope>
    <source>
        <strain evidence="1">PS</strain>
    </source>
</reference>
<proteinExistence type="predicted"/>
<accession>A0ABT2EVP2</accession>
<sequence length="45" mass="5579">MDEEKRKCIKKLKDLFIEESDAEFKKKYGMTRDEFEKLESTEIRY</sequence>
<evidence type="ECO:0000313" key="2">
    <source>
        <dbReference type="Proteomes" id="UP001140258"/>
    </source>
</evidence>
<dbReference type="EMBL" id="JANUCQ010000002">
    <property type="protein sequence ID" value="MCS3922028.1"/>
    <property type="molecule type" value="Genomic_DNA"/>
</dbReference>
<organism evidence="1 2">
    <name type="scientific">Methanococcus voltae PS</name>
    <dbReference type="NCBI Taxonomy" id="523842"/>
    <lineage>
        <taxon>Archaea</taxon>
        <taxon>Methanobacteriati</taxon>
        <taxon>Methanobacteriota</taxon>
        <taxon>Methanomada group</taxon>
        <taxon>Methanococci</taxon>
        <taxon>Methanococcales</taxon>
        <taxon>Methanococcaceae</taxon>
        <taxon>Methanococcus</taxon>
    </lineage>
</organism>
<comment type="caution">
    <text evidence="1">The sequence shown here is derived from an EMBL/GenBank/DDBJ whole genome shotgun (WGS) entry which is preliminary data.</text>
</comment>
<name>A0ABT2EVP2_METVO</name>
<keyword evidence="2" id="KW-1185">Reference proteome</keyword>
<dbReference type="RefSeq" id="WP_013179870.1">
    <property type="nucleotide sequence ID" value="NZ_JANUCQ010000002.1"/>
</dbReference>
<dbReference type="Proteomes" id="UP001140258">
    <property type="component" value="Unassembled WGS sequence"/>
</dbReference>
<evidence type="ECO:0000313" key="1">
    <source>
        <dbReference type="EMBL" id="MCS3922028.1"/>
    </source>
</evidence>
<gene>
    <name evidence="1" type="ORF">M2325_000713</name>
</gene>